<protein>
    <submittedName>
        <fullName evidence="2">Uncharacterized protein</fullName>
    </submittedName>
</protein>
<proteinExistence type="predicted"/>
<accession>A0ABU1AXR0</accession>
<comment type="caution">
    <text evidence="2">The sequence shown here is derived from an EMBL/GenBank/DDBJ whole genome shotgun (WGS) entry which is preliminary data.</text>
</comment>
<name>A0ABU1AXR0_9BACT</name>
<reference evidence="2 3" key="1">
    <citation type="submission" date="2023-04" db="EMBL/GenBank/DDBJ databases">
        <title>A novel bacteria isolated from coastal sediment.</title>
        <authorList>
            <person name="Liu X.-J."/>
            <person name="Du Z.-J."/>
        </authorList>
    </citation>
    <scope>NUCLEOTIDE SEQUENCE [LARGE SCALE GENOMIC DNA]</scope>
    <source>
        <strain evidence="2 3">SDUM461003</strain>
    </source>
</reference>
<feature type="compositionally biased region" description="Pro residues" evidence="1">
    <location>
        <begin position="83"/>
        <end position="95"/>
    </location>
</feature>
<gene>
    <name evidence="2" type="ORF">QEH52_15590</name>
</gene>
<feature type="region of interest" description="Disordered" evidence="1">
    <location>
        <begin position="81"/>
        <end position="100"/>
    </location>
</feature>
<evidence type="ECO:0000313" key="2">
    <source>
        <dbReference type="EMBL" id="MDQ8208948.1"/>
    </source>
</evidence>
<evidence type="ECO:0000313" key="3">
    <source>
        <dbReference type="Proteomes" id="UP001225316"/>
    </source>
</evidence>
<dbReference type="RefSeq" id="WP_308951688.1">
    <property type="nucleotide sequence ID" value="NZ_JARXHW010000046.1"/>
</dbReference>
<sequence length="300" mass="32777">MNREEAQQLLELCRPGNVDDRQDPVLAEAFALLETDAELKVWFDQQQALDAQISEHMNSIEVPADLKASILAGMRLHQAHAPAPSPAAAPAPAPKPATDTVNAAIPFTSAAPQGPVAEPSEQAPHTTRPRAWWQSPWTGIAALFVIMMAIMNVPRNTQSTLEESAALAGLPPVIQFLSNEIDQLTAPRLERRDDRAENLTTFLASNHSPTPNTIPDCLGEMPTIGCITYEYEGAKLSMICFKGGQTYHLITADKSTYPDKLPLEPELFQCSGKAFKIWVEGEQVNILSVKGTTEDIPEFI</sequence>
<evidence type="ECO:0000256" key="1">
    <source>
        <dbReference type="SAM" id="MobiDB-lite"/>
    </source>
</evidence>
<organism evidence="2 3">
    <name type="scientific">Thalassobacterium maritimum</name>
    <dbReference type="NCBI Taxonomy" id="3041265"/>
    <lineage>
        <taxon>Bacteria</taxon>
        <taxon>Pseudomonadati</taxon>
        <taxon>Verrucomicrobiota</taxon>
        <taxon>Opitutia</taxon>
        <taxon>Puniceicoccales</taxon>
        <taxon>Coraliomargaritaceae</taxon>
        <taxon>Thalassobacterium</taxon>
    </lineage>
</organism>
<feature type="region of interest" description="Disordered" evidence="1">
    <location>
        <begin position="109"/>
        <end position="129"/>
    </location>
</feature>
<keyword evidence="3" id="KW-1185">Reference proteome</keyword>
<dbReference type="Proteomes" id="UP001225316">
    <property type="component" value="Unassembled WGS sequence"/>
</dbReference>
<dbReference type="EMBL" id="JARXHW010000046">
    <property type="protein sequence ID" value="MDQ8208948.1"/>
    <property type="molecule type" value="Genomic_DNA"/>
</dbReference>